<dbReference type="SUPFAM" id="SSF57756">
    <property type="entry name" value="Retrovirus zinc finger-like domains"/>
    <property type="match status" value="1"/>
</dbReference>
<sequence>MSHKIIIARLDKDELEYELRVRGIGTGTVDEMRRSLSTAIQLEKSGESIRYPKYPFSFEEDSDAISAKLDTVSRFISQLSAVPTSNESQKWRTKLSHILNRLDFMTATSEEEADVRSHLLASTLGLFNDLQLREKPAEEDIPPNISIVEQENIILEPVLESTRVTDNANTLATIRPTLPNKWDLKFSGEAKGMSLSAFLERVEVLRKARRVSPSILLESGIDLFTGRAYQFYLAYKDEVTTWEELNQLGLVDIHSIDELKTLCRRLEARRTAVANYKTPSRRTSMLEPDLAYVGLEEHAPSACAITPSISDQADHHNLPHELAAAHLSSQPPTSGSNTRLAAMKCWNCNTLGHTNRFCTAPKTIHCYRCGTPSVTTQQRQEGYRLMFRKIRDRLKSSQERNANIYNLRRRHTEYLPGQQVWRRNKALSDATTNFSAKLAPKFVGPYVIKRKTGYNTYELETDEGVAKGVWHVQDLKPYSHDVYDNG</sequence>
<dbReference type="InterPro" id="IPR056924">
    <property type="entry name" value="SH3_Tf2-1"/>
</dbReference>
<dbReference type="EMBL" id="JAVRBK010000002">
    <property type="protein sequence ID" value="KAK5647990.1"/>
    <property type="molecule type" value="Genomic_DNA"/>
</dbReference>
<reference evidence="2 3" key="1">
    <citation type="journal article" date="2024" name="Insects">
        <title>An Improved Chromosome-Level Genome Assembly of the Firefly Pyrocoelia pectoralis.</title>
        <authorList>
            <person name="Fu X."/>
            <person name="Meyer-Rochow V.B."/>
            <person name="Ballantyne L."/>
            <person name="Zhu X."/>
        </authorList>
    </citation>
    <scope>NUCLEOTIDE SEQUENCE [LARGE SCALE GENOMIC DNA]</scope>
    <source>
        <strain evidence="2">XCY_ONT2</strain>
    </source>
</reference>
<name>A0AAN7ZI88_9COLE</name>
<dbReference type="InterPro" id="IPR036875">
    <property type="entry name" value="Znf_CCHC_sf"/>
</dbReference>
<dbReference type="Gene3D" id="4.10.60.10">
    <property type="entry name" value="Zinc finger, CCHC-type"/>
    <property type="match status" value="1"/>
</dbReference>
<dbReference type="GO" id="GO:0008270">
    <property type="term" value="F:zinc ion binding"/>
    <property type="evidence" value="ECO:0007669"/>
    <property type="project" value="InterPro"/>
</dbReference>
<feature type="domain" description="Tf2-1-like SH3-like" evidence="1">
    <location>
        <begin position="429"/>
        <end position="478"/>
    </location>
</feature>
<proteinExistence type="predicted"/>
<gene>
    <name evidence="2" type="ORF">RI129_002882</name>
</gene>
<accession>A0AAN7ZI88</accession>
<organism evidence="2 3">
    <name type="scientific">Pyrocoelia pectoralis</name>
    <dbReference type="NCBI Taxonomy" id="417401"/>
    <lineage>
        <taxon>Eukaryota</taxon>
        <taxon>Metazoa</taxon>
        <taxon>Ecdysozoa</taxon>
        <taxon>Arthropoda</taxon>
        <taxon>Hexapoda</taxon>
        <taxon>Insecta</taxon>
        <taxon>Pterygota</taxon>
        <taxon>Neoptera</taxon>
        <taxon>Endopterygota</taxon>
        <taxon>Coleoptera</taxon>
        <taxon>Polyphaga</taxon>
        <taxon>Elateriformia</taxon>
        <taxon>Elateroidea</taxon>
        <taxon>Lampyridae</taxon>
        <taxon>Lampyrinae</taxon>
        <taxon>Pyrocoelia</taxon>
    </lineage>
</organism>
<evidence type="ECO:0000313" key="2">
    <source>
        <dbReference type="EMBL" id="KAK5647990.1"/>
    </source>
</evidence>
<dbReference type="Proteomes" id="UP001329430">
    <property type="component" value="Chromosome 2"/>
</dbReference>
<comment type="caution">
    <text evidence="2">The sequence shown here is derived from an EMBL/GenBank/DDBJ whole genome shotgun (WGS) entry which is preliminary data.</text>
</comment>
<protein>
    <recommendedName>
        <fullName evidence="1">Tf2-1-like SH3-like domain-containing protein</fullName>
    </recommendedName>
</protein>
<dbReference type="AlphaFoldDB" id="A0AAN7ZI88"/>
<dbReference type="Pfam" id="PF24626">
    <property type="entry name" value="SH3_Tf2-1"/>
    <property type="match status" value="1"/>
</dbReference>
<keyword evidence="3" id="KW-1185">Reference proteome</keyword>
<dbReference type="GO" id="GO:0003676">
    <property type="term" value="F:nucleic acid binding"/>
    <property type="evidence" value="ECO:0007669"/>
    <property type="project" value="InterPro"/>
</dbReference>
<evidence type="ECO:0000259" key="1">
    <source>
        <dbReference type="Pfam" id="PF24626"/>
    </source>
</evidence>
<evidence type="ECO:0000313" key="3">
    <source>
        <dbReference type="Proteomes" id="UP001329430"/>
    </source>
</evidence>